<comment type="caution">
    <text evidence="2">The sequence shown here is derived from an EMBL/GenBank/DDBJ whole genome shotgun (WGS) entry which is preliminary data.</text>
</comment>
<proteinExistence type="predicted"/>
<dbReference type="Proteomes" id="UP000237105">
    <property type="component" value="Unassembled WGS sequence"/>
</dbReference>
<evidence type="ECO:0000256" key="1">
    <source>
        <dbReference type="SAM" id="MobiDB-lite"/>
    </source>
</evidence>
<evidence type="ECO:0000313" key="3">
    <source>
        <dbReference type="Proteomes" id="UP000237105"/>
    </source>
</evidence>
<dbReference type="EMBL" id="JXTB01000228">
    <property type="protein sequence ID" value="PON51772.1"/>
    <property type="molecule type" value="Genomic_DNA"/>
</dbReference>
<dbReference type="AlphaFoldDB" id="A0A2P5BSJ3"/>
<keyword evidence="3" id="KW-1185">Reference proteome</keyword>
<evidence type="ECO:0000313" key="2">
    <source>
        <dbReference type="EMBL" id="PON51772.1"/>
    </source>
</evidence>
<gene>
    <name evidence="2" type="ORF">PanWU01x14_213420</name>
</gene>
<name>A0A2P5BSJ3_PARAD</name>
<dbReference type="OrthoDB" id="10327981at2759"/>
<protein>
    <submittedName>
        <fullName evidence="2">Uncharacterized protein</fullName>
    </submittedName>
</protein>
<organism evidence="2 3">
    <name type="scientific">Parasponia andersonii</name>
    <name type="common">Sponia andersonii</name>
    <dbReference type="NCBI Taxonomy" id="3476"/>
    <lineage>
        <taxon>Eukaryota</taxon>
        <taxon>Viridiplantae</taxon>
        <taxon>Streptophyta</taxon>
        <taxon>Embryophyta</taxon>
        <taxon>Tracheophyta</taxon>
        <taxon>Spermatophyta</taxon>
        <taxon>Magnoliopsida</taxon>
        <taxon>eudicotyledons</taxon>
        <taxon>Gunneridae</taxon>
        <taxon>Pentapetalae</taxon>
        <taxon>rosids</taxon>
        <taxon>fabids</taxon>
        <taxon>Rosales</taxon>
        <taxon>Cannabaceae</taxon>
        <taxon>Parasponia</taxon>
    </lineage>
</organism>
<accession>A0A2P5BSJ3</accession>
<reference evidence="3" key="1">
    <citation type="submission" date="2016-06" db="EMBL/GenBank/DDBJ databases">
        <title>Parallel loss of symbiosis genes in relatives of nitrogen-fixing non-legume Parasponia.</title>
        <authorList>
            <person name="Van Velzen R."/>
            <person name="Holmer R."/>
            <person name="Bu F."/>
            <person name="Rutten L."/>
            <person name="Van Zeijl A."/>
            <person name="Liu W."/>
            <person name="Santuari L."/>
            <person name="Cao Q."/>
            <person name="Sharma T."/>
            <person name="Shen D."/>
            <person name="Roswanjaya Y."/>
            <person name="Wardhani T."/>
            <person name="Kalhor M.S."/>
            <person name="Jansen J."/>
            <person name="Van den Hoogen J."/>
            <person name="Gungor B."/>
            <person name="Hartog M."/>
            <person name="Hontelez J."/>
            <person name="Verver J."/>
            <person name="Yang W.-C."/>
            <person name="Schijlen E."/>
            <person name="Repin R."/>
            <person name="Schilthuizen M."/>
            <person name="Schranz E."/>
            <person name="Heidstra R."/>
            <person name="Miyata K."/>
            <person name="Fedorova E."/>
            <person name="Kohlen W."/>
            <person name="Bisseling T."/>
            <person name="Smit S."/>
            <person name="Geurts R."/>
        </authorList>
    </citation>
    <scope>NUCLEOTIDE SEQUENCE [LARGE SCALE GENOMIC DNA]</scope>
    <source>
        <strain evidence="3">cv. WU1-14</strain>
    </source>
</reference>
<sequence length="127" mass="13249">MGPIMSPIFFLKNRLPGSGDKVAHAPPSVIASVAIPTRSLGVASAKSVLSLQNPKLLEPLTSSLAVRKSVKLTDESLPLSAELIVAFTAAPTSQVTGKTRSEIGSIVADSQQQLRSEEPKTTSIASK</sequence>
<feature type="region of interest" description="Disordered" evidence="1">
    <location>
        <begin position="106"/>
        <end position="127"/>
    </location>
</feature>
<feature type="non-terminal residue" evidence="2">
    <location>
        <position position="127"/>
    </location>
</feature>